<protein>
    <submittedName>
        <fullName evidence="2">Uncharacterized protein</fullName>
    </submittedName>
</protein>
<feature type="region of interest" description="Disordered" evidence="1">
    <location>
        <begin position="1"/>
        <end position="78"/>
    </location>
</feature>
<feature type="compositionally biased region" description="Basic residues" evidence="1">
    <location>
        <begin position="23"/>
        <end position="46"/>
    </location>
</feature>
<accession>A0A3P6QC78</accession>
<name>A0A3P6QC78_CYLGO</name>
<evidence type="ECO:0000313" key="3">
    <source>
        <dbReference type="Proteomes" id="UP000271889"/>
    </source>
</evidence>
<gene>
    <name evidence="2" type="ORF">CGOC_LOCUS1441</name>
</gene>
<evidence type="ECO:0000313" key="2">
    <source>
        <dbReference type="EMBL" id="VDK49096.1"/>
    </source>
</evidence>
<sequence length="164" mass="19170">MQLPTPTHFVPISTPRVDLPVEKKKKKKKSKKSKHRRHKERKRQRRYSSTSSSSTDDDSDASSSSSDDERKRKRKAPPVVVIKREKWGYLAYKEERSPEGSYIVYDKQYDHENFSMDVIPKGQTVDYRAHYYTVINGNSRLDEANSLVSRVRFHSHLSSALDIR</sequence>
<reference evidence="2 3" key="1">
    <citation type="submission" date="2018-11" db="EMBL/GenBank/DDBJ databases">
        <authorList>
            <consortium name="Pathogen Informatics"/>
        </authorList>
    </citation>
    <scope>NUCLEOTIDE SEQUENCE [LARGE SCALE GENOMIC DNA]</scope>
</reference>
<dbReference type="EMBL" id="UYRV01002682">
    <property type="protein sequence ID" value="VDK49096.1"/>
    <property type="molecule type" value="Genomic_DNA"/>
</dbReference>
<evidence type="ECO:0000256" key="1">
    <source>
        <dbReference type="SAM" id="MobiDB-lite"/>
    </source>
</evidence>
<organism evidence="2 3">
    <name type="scientific">Cylicostephanus goldi</name>
    <name type="common">Nematode worm</name>
    <dbReference type="NCBI Taxonomy" id="71465"/>
    <lineage>
        <taxon>Eukaryota</taxon>
        <taxon>Metazoa</taxon>
        <taxon>Ecdysozoa</taxon>
        <taxon>Nematoda</taxon>
        <taxon>Chromadorea</taxon>
        <taxon>Rhabditida</taxon>
        <taxon>Rhabditina</taxon>
        <taxon>Rhabditomorpha</taxon>
        <taxon>Strongyloidea</taxon>
        <taxon>Strongylidae</taxon>
        <taxon>Cylicostephanus</taxon>
    </lineage>
</organism>
<dbReference type="OrthoDB" id="5816204at2759"/>
<dbReference type="AlphaFoldDB" id="A0A3P6QC78"/>
<dbReference type="Proteomes" id="UP000271889">
    <property type="component" value="Unassembled WGS sequence"/>
</dbReference>
<proteinExistence type="predicted"/>
<keyword evidence="3" id="KW-1185">Reference proteome</keyword>